<keyword evidence="4" id="KW-0686">Riboflavin biosynthesis</keyword>
<organism evidence="13 14">
    <name type="scientific">Nocardia wallacei</name>
    <dbReference type="NCBI Taxonomy" id="480035"/>
    <lineage>
        <taxon>Bacteria</taxon>
        <taxon>Bacillati</taxon>
        <taxon>Actinomycetota</taxon>
        <taxon>Actinomycetes</taxon>
        <taxon>Mycobacteriales</taxon>
        <taxon>Nocardiaceae</taxon>
        <taxon>Nocardia</taxon>
    </lineage>
</organism>
<dbReference type="Gene3D" id="3.40.50.10990">
    <property type="entry name" value="GTP cyclohydrolase II"/>
    <property type="match status" value="1"/>
</dbReference>
<dbReference type="GO" id="GO:0046872">
    <property type="term" value="F:metal ion binding"/>
    <property type="evidence" value="ECO:0007669"/>
    <property type="project" value="UniProtKB-KW"/>
</dbReference>
<evidence type="ECO:0000256" key="8">
    <source>
        <dbReference type="ARBA" id="ARBA00022833"/>
    </source>
</evidence>
<evidence type="ECO:0000256" key="11">
    <source>
        <dbReference type="SAM" id="MobiDB-lite"/>
    </source>
</evidence>
<evidence type="ECO:0000256" key="10">
    <source>
        <dbReference type="ARBA" id="ARBA00049295"/>
    </source>
</evidence>
<keyword evidence="6" id="KW-0547">Nucleotide-binding</keyword>
<keyword evidence="14" id="KW-1185">Reference proteome</keyword>
<evidence type="ECO:0000256" key="4">
    <source>
        <dbReference type="ARBA" id="ARBA00022619"/>
    </source>
</evidence>
<dbReference type="PANTHER" id="PTHR21327">
    <property type="entry name" value="GTP CYCLOHYDROLASE II-RELATED"/>
    <property type="match status" value="1"/>
</dbReference>
<sequence>MTAQLDQTGPGTDDPGHHPDDTEHRIRRKGGELTVRVRQLHDTSDGGTILLFGPVADGCLVRIHSRCLYGDVLQSDDCDCGPELDKAMDLIQAEGAGVLIYLEQEGRGSGLIAKARGLRYSERHGVDTFTSYRELDYPLDCRSYAPVAAALRELGLRSVRLLTNNPEKMAAVAQAGIAVEPVQLITVPRSERARAYMQSKREFRGHWLPEFRVDPAAALPPDALPAAGTCAHPAGVVPATG</sequence>
<proteinExistence type="predicted"/>
<feature type="compositionally biased region" description="Basic and acidic residues" evidence="11">
    <location>
        <begin position="14"/>
        <end position="24"/>
    </location>
</feature>
<dbReference type="Pfam" id="PF00925">
    <property type="entry name" value="GTP_cyclohydro2"/>
    <property type="match status" value="1"/>
</dbReference>
<evidence type="ECO:0000256" key="6">
    <source>
        <dbReference type="ARBA" id="ARBA00022741"/>
    </source>
</evidence>
<dbReference type="GO" id="GO:0009231">
    <property type="term" value="P:riboflavin biosynthetic process"/>
    <property type="evidence" value="ECO:0007669"/>
    <property type="project" value="UniProtKB-UniPathway"/>
</dbReference>
<keyword evidence="9" id="KW-0342">GTP-binding</keyword>
<protein>
    <recommendedName>
        <fullName evidence="3">GTP cyclohydrolase II</fullName>
        <ecNumber evidence="3">3.5.4.25</ecNumber>
    </recommendedName>
</protein>
<evidence type="ECO:0000256" key="1">
    <source>
        <dbReference type="ARBA" id="ARBA00001947"/>
    </source>
</evidence>
<comment type="pathway">
    <text evidence="2">Cofactor biosynthesis; riboflavin biosynthesis; 5-amino-6-(D-ribitylamino)uracil from GTP: step 1/4.</text>
</comment>
<feature type="region of interest" description="Disordered" evidence="11">
    <location>
        <begin position="1"/>
        <end position="31"/>
    </location>
</feature>
<evidence type="ECO:0000256" key="9">
    <source>
        <dbReference type="ARBA" id="ARBA00023134"/>
    </source>
</evidence>
<dbReference type="GeneID" id="80347861"/>
<dbReference type="EMBL" id="AP023396">
    <property type="protein sequence ID" value="BCK55557.1"/>
    <property type="molecule type" value="Genomic_DNA"/>
</dbReference>
<dbReference type="KEGG" id="nwl:NWFMUON74_33290"/>
<evidence type="ECO:0000313" key="13">
    <source>
        <dbReference type="EMBL" id="BCK55557.1"/>
    </source>
</evidence>
<dbReference type="RefSeq" id="WP_232111066.1">
    <property type="nucleotide sequence ID" value="NZ_AP023396.1"/>
</dbReference>
<dbReference type="GO" id="GO:0005525">
    <property type="term" value="F:GTP binding"/>
    <property type="evidence" value="ECO:0007669"/>
    <property type="project" value="UniProtKB-KW"/>
</dbReference>
<comment type="catalytic activity">
    <reaction evidence="10">
        <text>GTP + 4 H2O = 2,5-diamino-6-hydroxy-4-(5-phosphoribosylamino)-pyrimidine + formate + 2 phosphate + 3 H(+)</text>
        <dbReference type="Rhea" id="RHEA:23704"/>
        <dbReference type="ChEBI" id="CHEBI:15377"/>
        <dbReference type="ChEBI" id="CHEBI:15378"/>
        <dbReference type="ChEBI" id="CHEBI:15740"/>
        <dbReference type="ChEBI" id="CHEBI:37565"/>
        <dbReference type="ChEBI" id="CHEBI:43474"/>
        <dbReference type="ChEBI" id="CHEBI:58614"/>
        <dbReference type="EC" id="3.5.4.25"/>
    </reaction>
</comment>
<gene>
    <name evidence="13" type="ORF">NWFMUON74_33290</name>
</gene>
<dbReference type="SUPFAM" id="SSF142695">
    <property type="entry name" value="RibA-like"/>
    <property type="match status" value="1"/>
</dbReference>
<dbReference type="NCBIfam" id="NF001591">
    <property type="entry name" value="PRK00393.1"/>
    <property type="match status" value="1"/>
</dbReference>
<dbReference type="Proteomes" id="UP000516173">
    <property type="component" value="Chromosome"/>
</dbReference>
<dbReference type="PANTHER" id="PTHR21327:SF18">
    <property type="entry name" value="3,4-DIHYDROXY-2-BUTANONE 4-PHOSPHATE SYNTHASE"/>
    <property type="match status" value="1"/>
</dbReference>
<dbReference type="InterPro" id="IPR000926">
    <property type="entry name" value="RibA"/>
</dbReference>
<dbReference type="GO" id="GO:0008686">
    <property type="term" value="F:3,4-dihydroxy-2-butanone-4-phosphate synthase activity"/>
    <property type="evidence" value="ECO:0007669"/>
    <property type="project" value="TreeGrafter"/>
</dbReference>
<dbReference type="InterPro" id="IPR032677">
    <property type="entry name" value="GTP_cyclohydro_II"/>
</dbReference>
<dbReference type="GO" id="GO:0003935">
    <property type="term" value="F:GTP cyclohydrolase II activity"/>
    <property type="evidence" value="ECO:0007669"/>
    <property type="project" value="UniProtKB-EC"/>
</dbReference>
<evidence type="ECO:0000313" key="14">
    <source>
        <dbReference type="Proteomes" id="UP000516173"/>
    </source>
</evidence>
<keyword evidence="5" id="KW-0479">Metal-binding</keyword>
<dbReference type="EC" id="3.5.4.25" evidence="3"/>
<evidence type="ECO:0000256" key="7">
    <source>
        <dbReference type="ARBA" id="ARBA00022801"/>
    </source>
</evidence>
<evidence type="ECO:0000256" key="2">
    <source>
        <dbReference type="ARBA" id="ARBA00004853"/>
    </source>
</evidence>
<dbReference type="InterPro" id="IPR036144">
    <property type="entry name" value="RibA-like_sf"/>
</dbReference>
<dbReference type="UniPathway" id="UPA00275"/>
<dbReference type="GO" id="GO:0005829">
    <property type="term" value="C:cytosol"/>
    <property type="evidence" value="ECO:0007669"/>
    <property type="project" value="TreeGrafter"/>
</dbReference>
<keyword evidence="8" id="KW-0862">Zinc</keyword>
<accession>A0A7G1KJX4</accession>
<keyword evidence="7 13" id="KW-0378">Hydrolase</keyword>
<name>A0A7G1KJX4_9NOCA</name>
<evidence type="ECO:0000256" key="5">
    <source>
        <dbReference type="ARBA" id="ARBA00022723"/>
    </source>
</evidence>
<dbReference type="CDD" id="cd00641">
    <property type="entry name" value="GTP_cyclohydro2"/>
    <property type="match status" value="1"/>
</dbReference>
<dbReference type="AlphaFoldDB" id="A0A7G1KJX4"/>
<comment type="cofactor">
    <cofactor evidence="1">
        <name>Zn(2+)</name>
        <dbReference type="ChEBI" id="CHEBI:29105"/>
    </cofactor>
</comment>
<reference evidence="13 14" key="1">
    <citation type="submission" date="2020-08" db="EMBL/GenBank/DDBJ databases">
        <title>Genome Sequencing of Nocardia wallacei strain FMUON74 and assembly.</title>
        <authorList>
            <person name="Toyokawa M."/>
            <person name="Uesaka K."/>
        </authorList>
    </citation>
    <scope>NUCLEOTIDE SEQUENCE [LARGE SCALE GENOMIC DNA]</scope>
    <source>
        <strain evidence="13 14">FMUON74</strain>
    </source>
</reference>
<evidence type="ECO:0000259" key="12">
    <source>
        <dbReference type="Pfam" id="PF00925"/>
    </source>
</evidence>
<evidence type="ECO:0000256" key="3">
    <source>
        <dbReference type="ARBA" id="ARBA00012762"/>
    </source>
</evidence>
<feature type="domain" description="GTP cyclohydrolase II" evidence="12">
    <location>
        <begin position="27"/>
        <end position="180"/>
    </location>
</feature>